<dbReference type="SUPFAM" id="SSF48695">
    <property type="entry name" value="Multiheme cytochromes"/>
    <property type="match status" value="1"/>
</dbReference>
<feature type="domain" description="Cytochrome c-552/4" evidence="4">
    <location>
        <begin position="60"/>
        <end position="139"/>
    </location>
</feature>
<dbReference type="EMBL" id="AP018052">
    <property type="protein sequence ID" value="BAZ93512.1"/>
    <property type="molecule type" value="Genomic_DNA"/>
</dbReference>
<dbReference type="Proteomes" id="UP000218765">
    <property type="component" value="Chromosome"/>
</dbReference>
<dbReference type="Pfam" id="PF13435">
    <property type="entry name" value="Cytochrome_C554"/>
    <property type="match status" value="1"/>
</dbReference>
<dbReference type="GO" id="GO:0016491">
    <property type="term" value="F:oxidoreductase activity"/>
    <property type="evidence" value="ECO:0007669"/>
    <property type="project" value="TreeGrafter"/>
</dbReference>
<dbReference type="RefSeq" id="WP_157745386.1">
    <property type="nucleotide sequence ID" value="NZ_AP018052.1"/>
</dbReference>
<keyword evidence="1 3" id="KW-0732">Signal</keyword>
<dbReference type="InterPro" id="IPR036280">
    <property type="entry name" value="Multihaem_cyt_sf"/>
</dbReference>
<keyword evidence="6" id="KW-1185">Reference proteome</keyword>
<gene>
    <name evidence="5" type="ORF">FOKN1_1113</name>
</gene>
<evidence type="ECO:0000256" key="3">
    <source>
        <dbReference type="SAM" id="SignalP"/>
    </source>
</evidence>
<dbReference type="InterPro" id="IPR024673">
    <property type="entry name" value="Octahem_Cyt_c"/>
</dbReference>
<name>A0A1Z4VQ19_9GAMM</name>
<dbReference type="OrthoDB" id="9788513at2"/>
<feature type="chain" id="PRO_5012351304" description="Cytochrome c-552/4 domain-containing protein" evidence="3">
    <location>
        <begin position="27"/>
        <end position="560"/>
    </location>
</feature>
<keyword evidence="2" id="KW-0812">Transmembrane</keyword>
<dbReference type="InterPro" id="IPR051829">
    <property type="entry name" value="Multiheme_Cytochr_ET"/>
</dbReference>
<reference evidence="5 6" key="1">
    <citation type="submission" date="2017-05" db="EMBL/GenBank/DDBJ databases">
        <title>Thiocyanate degradation by Thiohalobacter thiocyanaticus FOKN1.</title>
        <authorList>
            <person name="Oshiki M."/>
            <person name="Fukushima T."/>
            <person name="Kawano S."/>
            <person name="Nakagawa J."/>
        </authorList>
    </citation>
    <scope>NUCLEOTIDE SEQUENCE [LARGE SCALE GENOMIC DNA]</scope>
    <source>
        <strain evidence="5 6">FOKN1</strain>
    </source>
</reference>
<evidence type="ECO:0000256" key="1">
    <source>
        <dbReference type="ARBA" id="ARBA00022729"/>
    </source>
</evidence>
<feature type="signal peptide" evidence="3">
    <location>
        <begin position="1"/>
        <end position="26"/>
    </location>
</feature>
<dbReference type="PANTHER" id="PTHR35038:SF5">
    <property type="entry name" value="CYTOCHROME C-TYPE PROTEIN NRFB"/>
    <property type="match status" value="1"/>
</dbReference>
<keyword evidence="2" id="KW-0472">Membrane</keyword>
<dbReference type="KEGG" id="ttc:FOKN1_1113"/>
<proteinExistence type="predicted"/>
<dbReference type="Gene3D" id="1.10.1130.10">
    <property type="entry name" value="Flavocytochrome C3, Chain A"/>
    <property type="match status" value="1"/>
</dbReference>
<evidence type="ECO:0000313" key="5">
    <source>
        <dbReference type="EMBL" id="BAZ93512.1"/>
    </source>
</evidence>
<evidence type="ECO:0000256" key="2">
    <source>
        <dbReference type="SAM" id="Phobius"/>
    </source>
</evidence>
<keyword evidence="2" id="KW-1133">Transmembrane helix</keyword>
<protein>
    <recommendedName>
        <fullName evidence="4">Cytochrome c-552/4 domain-containing protein</fullName>
    </recommendedName>
</protein>
<accession>A0A1Z4VQ19</accession>
<dbReference type="NCBIfam" id="TIGR04315">
    <property type="entry name" value="octaheme_Shew"/>
    <property type="match status" value="1"/>
</dbReference>
<feature type="transmembrane region" description="Helical" evidence="2">
    <location>
        <begin position="532"/>
        <end position="554"/>
    </location>
</feature>
<dbReference type="PIRSF" id="PIRSF039014">
    <property type="entry name" value="OTR_cyc"/>
    <property type="match status" value="1"/>
</dbReference>
<dbReference type="PANTHER" id="PTHR35038">
    <property type="entry name" value="DISSIMILATORY SULFITE REDUCTASE SIRA"/>
    <property type="match status" value="1"/>
</dbReference>
<evidence type="ECO:0000313" key="6">
    <source>
        <dbReference type="Proteomes" id="UP000218765"/>
    </source>
</evidence>
<dbReference type="AlphaFoldDB" id="A0A1Z4VQ19"/>
<dbReference type="Pfam" id="PF11783">
    <property type="entry name" value="Cytochrome_cB"/>
    <property type="match status" value="1"/>
</dbReference>
<sequence length="560" mass="61996">MRLRRHMRIIVFPVLIGLGLAGLCHADLQTAGGDASSTADHGAFKILKREFKTAPEVTEACLSCHTEAAKQLHQTTHWTWEYKHPVTGQLLGKKHEINVFCGSLRSNYQRCTSCHIGYGWEDRDFDFSSERNVDCLVCHDTTRTYVKPSAAAGHPAYHDITRDGEIVVENDKPLRAVDLALVAQNVGRTSRFTCGNCHFYGGGADGVKHGDLDSSLIAPDKSLDVHMDAAGLDFSCATCHTAEAHDVAGSHYSMQARDEHGIDIPGRAYGGRASCESCHGTRPHPANVNNKLNDHVNKVSCQACHIPSFARGGVATKTLWDWSQATLKLKRDEAGELVLNEQGRPIRVVEYDEHGHPSYMSHKGYFEHGENVVPEYHWFDGQIRYTLLDNEIDPTETVSVNSIQGSYEDPDARIWPFKRMVGKQPYDKQTNRLLATHVYGPEDKTSLWSNYDWIKALEVGQHEAVLTGEAGQEFSGEFGFVKNEMYWPITHMVAPGKDALNCAACHAPDGRLAGLGGFYMPGRDSFPWLDRIGLIAVLGTLGGVLLHLLGRILISLRKPS</sequence>
<organism evidence="5 6">
    <name type="scientific">Thiohalobacter thiocyanaticus</name>
    <dbReference type="NCBI Taxonomy" id="585455"/>
    <lineage>
        <taxon>Bacteria</taxon>
        <taxon>Pseudomonadati</taxon>
        <taxon>Pseudomonadota</taxon>
        <taxon>Gammaproteobacteria</taxon>
        <taxon>Thiohalobacterales</taxon>
        <taxon>Thiohalobacteraceae</taxon>
        <taxon>Thiohalobacter</taxon>
    </lineage>
</organism>
<evidence type="ECO:0000259" key="4">
    <source>
        <dbReference type="Pfam" id="PF13435"/>
    </source>
</evidence>
<dbReference type="InterPro" id="IPR023155">
    <property type="entry name" value="Cyt_c-552/4"/>
</dbReference>